<dbReference type="InterPro" id="IPR013766">
    <property type="entry name" value="Thioredoxin_domain"/>
</dbReference>
<dbReference type="Pfam" id="PF11412">
    <property type="entry name" value="DsbD_N"/>
    <property type="match status" value="1"/>
</dbReference>
<dbReference type="SUPFAM" id="SSF74863">
    <property type="entry name" value="Thiol:disulfide interchange protein DsbD, N-terminal domain (DsbD-alpha)"/>
    <property type="match status" value="1"/>
</dbReference>
<evidence type="ECO:0000256" key="12">
    <source>
        <dbReference type="ARBA" id="ARBA00023027"/>
    </source>
</evidence>
<dbReference type="InterPro" id="IPR017937">
    <property type="entry name" value="Thioredoxin_CS"/>
</dbReference>
<dbReference type="Pfam" id="PF02683">
    <property type="entry name" value="DsbD_TM"/>
    <property type="match status" value="1"/>
</dbReference>
<organism evidence="20 21">
    <name type="scientific">Ferrimonas pelagia</name>
    <dbReference type="NCBI Taxonomy" id="1177826"/>
    <lineage>
        <taxon>Bacteria</taxon>
        <taxon>Pseudomonadati</taxon>
        <taxon>Pseudomonadota</taxon>
        <taxon>Gammaproteobacteria</taxon>
        <taxon>Alteromonadales</taxon>
        <taxon>Ferrimonadaceae</taxon>
        <taxon>Ferrimonas</taxon>
    </lineage>
</organism>
<evidence type="ECO:0000256" key="8">
    <source>
        <dbReference type="ARBA" id="ARBA00022748"/>
    </source>
</evidence>
<feature type="transmembrane region" description="Helical" evidence="18">
    <location>
        <begin position="335"/>
        <end position="357"/>
    </location>
</feature>
<keyword evidence="21" id="KW-1185">Reference proteome</keyword>
<keyword evidence="11 18" id="KW-0560">Oxidoreductase</keyword>
<feature type="transmembrane region" description="Helical" evidence="18">
    <location>
        <begin position="396"/>
        <end position="416"/>
    </location>
</feature>
<keyword evidence="9 18" id="KW-0249">Electron transport</keyword>
<evidence type="ECO:0000256" key="7">
    <source>
        <dbReference type="ARBA" id="ARBA00022729"/>
    </source>
</evidence>
<dbReference type="Proteomes" id="UP001499988">
    <property type="component" value="Unassembled WGS sequence"/>
</dbReference>
<feature type="disulfide bond" description="Redox-active" evidence="18">
    <location>
        <begin position="126"/>
        <end position="132"/>
    </location>
</feature>
<dbReference type="Gene3D" id="2.60.40.1250">
    <property type="entry name" value="Thiol:disulfide interchange protein DsbD, N-terminal domain"/>
    <property type="match status" value="1"/>
</dbReference>
<dbReference type="PROSITE" id="PS51352">
    <property type="entry name" value="THIOREDOXIN_2"/>
    <property type="match status" value="1"/>
</dbReference>
<keyword evidence="13 18" id="KW-0472">Membrane</keyword>
<evidence type="ECO:0000313" key="20">
    <source>
        <dbReference type="EMBL" id="GAA4871352.1"/>
    </source>
</evidence>
<gene>
    <name evidence="18" type="primary">dsbD</name>
    <name evidence="20" type="ORF">GCM10023333_00120</name>
</gene>
<evidence type="ECO:0000256" key="14">
    <source>
        <dbReference type="ARBA" id="ARBA00023157"/>
    </source>
</evidence>
<evidence type="ECO:0000256" key="15">
    <source>
        <dbReference type="ARBA" id="ARBA00023284"/>
    </source>
</evidence>
<dbReference type="InterPro" id="IPR003834">
    <property type="entry name" value="Cyt_c_assmbl_TM_dom"/>
</dbReference>
<dbReference type="Pfam" id="PF13899">
    <property type="entry name" value="Thioredoxin_7"/>
    <property type="match status" value="1"/>
</dbReference>
<dbReference type="InterPro" id="IPR036249">
    <property type="entry name" value="Thioredoxin-like_sf"/>
</dbReference>
<keyword evidence="7 18" id="KW-0732">Signal</keyword>
<dbReference type="PANTHER" id="PTHR32234">
    <property type="entry name" value="THIOL:DISULFIDE INTERCHANGE PROTEIN DSBD"/>
    <property type="match status" value="1"/>
</dbReference>
<comment type="caution">
    <text evidence="20">The sequence shown here is derived from an EMBL/GenBank/DDBJ whole genome shotgun (WGS) entry which is preliminary data.</text>
</comment>
<feature type="transmembrane region" description="Helical" evidence="18">
    <location>
        <begin position="219"/>
        <end position="245"/>
    </location>
</feature>
<keyword evidence="5 18" id="KW-0997">Cell inner membrane</keyword>
<keyword evidence="12 18" id="KW-0520">NAD</keyword>
<comment type="catalytic activity">
    <reaction evidence="17 18">
        <text>[protein]-dithiol + NADP(+) = [protein]-disulfide + NADPH + H(+)</text>
        <dbReference type="Rhea" id="RHEA:18753"/>
        <dbReference type="Rhea" id="RHEA-COMP:10593"/>
        <dbReference type="Rhea" id="RHEA-COMP:10594"/>
        <dbReference type="ChEBI" id="CHEBI:15378"/>
        <dbReference type="ChEBI" id="CHEBI:29950"/>
        <dbReference type="ChEBI" id="CHEBI:50058"/>
        <dbReference type="ChEBI" id="CHEBI:57783"/>
        <dbReference type="ChEBI" id="CHEBI:58349"/>
        <dbReference type="EC" id="1.8.1.8"/>
    </reaction>
</comment>
<dbReference type="HAMAP" id="MF_00399">
    <property type="entry name" value="DbsD"/>
    <property type="match status" value="1"/>
</dbReference>
<comment type="caution">
    <text evidence="18">Lacks conserved residue(s) required for the propagation of feature annotation.</text>
</comment>
<evidence type="ECO:0000256" key="16">
    <source>
        <dbReference type="ARBA" id="ARBA00047388"/>
    </source>
</evidence>
<keyword evidence="4 18" id="KW-1003">Cell membrane</keyword>
<name>A0ABP9E9Q0_9GAMM</name>
<feature type="domain" description="Thioredoxin" evidence="19">
    <location>
        <begin position="442"/>
        <end position="578"/>
    </location>
</feature>
<evidence type="ECO:0000256" key="5">
    <source>
        <dbReference type="ARBA" id="ARBA00022519"/>
    </source>
</evidence>
<evidence type="ECO:0000256" key="9">
    <source>
        <dbReference type="ARBA" id="ARBA00022982"/>
    </source>
</evidence>
<dbReference type="InterPro" id="IPR028250">
    <property type="entry name" value="DsbDN"/>
</dbReference>
<dbReference type="EMBL" id="BAABJZ010000002">
    <property type="protein sequence ID" value="GAA4871352.1"/>
    <property type="molecule type" value="Genomic_DNA"/>
</dbReference>
<feature type="transmembrane region" description="Helical" evidence="18">
    <location>
        <begin position="257"/>
        <end position="278"/>
    </location>
</feature>
<evidence type="ECO:0000256" key="11">
    <source>
        <dbReference type="ARBA" id="ARBA00023002"/>
    </source>
</evidence>
<feature type="transmembrane region" description="Helical" evidence="18">
    <location>
        <begin position="428"/>
        <end position="446"/>
    </location>
</feature>
<dbReference type="SUPFAM" id="SSF52833">
    <property type="entry name" value="Thioredoxin-like"/>
    <property type="match status" value="1"/>
</dbReference>
<reference evidence="21" key="1">
    <citation type="journal article" date="2019" name="Int. J. Syst. Evol. Microbiol.">
        <title>The Global Catalogue of Microorganisms (GCM) 10K type strain sequencing project: providing services to taxonomists for standard genome sequencing and annotation.</title>
        <authorList>
            <consortium name="The Broad Institute Genomics Platform"/>
            <consortium name="The Broad Institute Genome Sequencing Center for Infectious Disease"/>
            <person name="Wu L."/>
            <person name="Ma J."/>
        </authorList>
    </citation>
    <scope>NUCLEOTIDE SEQUENCE [LARGE SCALE GENOMIC DNA]</scope>
    <source>
        <strain evidence="21">JCM 18401</strain>
    </source>
</reference>
<feature type="transmembrane region" description="Helical" evidence="18">
    <location>
        <begin position="177"/>
        <end position="198"/>
    </location>
</feature>
<evidence type="ECO:0000256" key="1">
    <source>
        <dbReference type="ARBA" id="ARBA00004429"/>
    </source>
</evidence>
<feature type="transmembrane region" description="Helical" evidence="18">
    <location>
        <begin position="369"/>
        <end position="390"/>
    </location>
</feature>
<feature type="chain" id="PRO_5044916441" description="Thiol:disulfide interchange protein DsbD" evidence="18">
    <location>
        <begin position="20"/>
        <end position="579"/>
    </location>
</feature>
<dbReference type="NCBIfam" id="NF001419">
    <property type="entry name" value="PRK00293.1"/>
    <property type="match status" value="1"/>
</dbReference>
<sequence length="579" mass="62845" precursor="true">MKRILTCLLLLLTSVHASANFSFLKQEPQILPVDQAYLFDFGQQGNALELKWSMQGKDYYLYQDKFDLQVEVDGDVRLGEIQYPEPVIHTDDWFGDQPVYFDAVTLTIPVLEAKGGASVTVTYQGCLDGILCYPPTRQTVFLNDVEANDGFAAAAQIPAAPISKQDGLAAMLDGDKLWLIIITFVGLGMLLAFTPCVFPMYPILTSIIGGQGQLSTRKAFALSMTYVQGMAITYTILGLIVASAGMKYQAALQSPTVLIGLAVLFVVLSLSMFGVYNLQLPASLQNKLNNAQNQQKGGSFVGVFVMGLISGLVASPCTTAPLSGVLIYVAQSGDLMLGGVTLYALSMGMGLPLLLLGTSGGKLLPKAGAWMETIKHVFGFLMIAVALMMLDRVYPGMLLDLAWAVWGIALASYLLLTNKKTAFSWLKVTRSVLLTLGLLGSVSYGLHAVMNPHDATADLNFVHIKTLTDLEREVAKANSEGKAVMLDLYADWCVACKEFEHKTFPQPNVRERTDTMVMLQADVTRNDAQDIELLEAFDVLGLPTLLFFTPQGEELSSLRVTGFVAAAPFAEHLDTVLAQ</sequence>
<evidence type="ECO:0000256" key="13">
    <source>
        <dbReference type="ARBA" id="ARBA00023136"/>
    </source>
</evidence>
<feature type="transmembrane region" description="Helical" evidence="18">
    <location>
        <begin position="299"/>
        <end position="329"/>
    </location>
</feature>
<dbReference type="PANTHER" id="PTHR32234:SF0">
    <property type="entry name" value="THIOL:DISULFIDE INTERCHANGE PROTEIN DSBD"/>
    <property type="match status" value="1"/>
</dbReference>
<evidence type="ECO:0000256" key="4">
    <source>
        <dbReference type="ARBA" id="ARBA00022475"/>
    </source>
</evidence>
<dbReference type="Gene3D" id="3.40.30.10">
    <property type="entry name" value="Glutaredoxin"/>
    <property type="match status" value="1"/>
</dbReference>
<dbReference type="EC" id="1.8.1.8" evidence="18"/>
<protein>
    <recommendedName>
        <fullName evidence="18">Thiol:disulfide interchange protein DsbD</fullName>
        <ecNumber evidence="18">1.8.1.8</ecNumber>
    </recommendedName>
    <alternativeName>
        <fullName evidence="18">Protein-disulfide reductase</fullName>
        <shortName evidence="18">Disulfide reductase</shortName>
    </alternativeName>
</protein>
<evidence type="ECO:0000256" key="3">
    <source>
        <dbReference type="ARBA" id="ARBA00022448"/>
    </source>
</evidence>
<evidence type="ECO:0000256" key="2">
    <source>
        <dbReference type="ARBA" id="ARBA00007241"/>
    </source>
</evidence>
<keyword evidence="10 18" id="KW-1133">Transmembrane helix</keyword>
<proteinExistence type="inferred from homology"/>
<evidence type="ECO:0000259" key="19">
    <source>
        <dbReference type="PROSITE" id="PS51352"/>
    </source>
</evidence>
<keyword evidence="6 18" id="KW-0812">Transmembrane</keyword>
<keyword evidence="14 18" id="KW-1015">Disulfide bond</keyword>
<evidence type="ECO:0000256" key="10">
    <source>
        <dbReference type="ARBA" id="ARBA00022989"/>
    </source>
</evidence>
<evidence type="ECO:0000256" key="18">
    <source>
        <dbReference type="HAMAP-Rule" id="MF_00399"/>
    </source>
</evidence>
<feature type="disulfide bond" description="Redox-active" evidence="18">
    <location>
        <begin position="493"/>
        <end position="496"/>
    </location>
</feature>
<keyword evidence="8 18" id="KW-0201">Cytochrome c-type biogenesis</keyword>
<dbReference type="RefSeq" id="WP_345332005.1">
    <property type="nucleotide sequence ID" value="NZ_BAABJZ010000002.1"/>
</dbReference>
<dbReference type="InterPro" id="IPR035671">
    <property type="entry name" value="DsbD_gamma"/>
</dbReference>
<comment type="similarity">
    <text evidence="2 18">Belongs to the thioredoxin family. DsbD subfamily.</text>
</comment>
<dbReference type="InterPro" id="IPR022910">
    <property type="entry name" value="Thiol_diS_interchange_DbsD"/>
</dbReference>
<evidence type="ECO:0000313" key="21">
    <source>
        <dbReference type="Proteomes" id="UP001499988"/>
    </source>
</evidence>
<dbReference type="PROSITE" id="PS00194">
    <property type="entry name" value="THIOREDOXIN_1"/>
    <property type="match status" value="1"/>
</dbReference>
<comment type="catalytic activity">
    <reaction evidence="16 18">
        <text>[protein]-dithiol + NAD(+) = [protein]-disulfide + NADH + H(+)</text>
        <dbReference type="Rhea" id="RHEA:18749"/>
        <dbReference type="Rhea" id="RHEA-COMP:10593"/>
        <dbReference type="Rhea" id="RHEA-COMP:10594"/>
        <dbReference type="ChEBI" id="CHEBI:15378"/>
        <dbReference type="ChEBI" id="CHEBI:29950"/>
        <dbReference type="ChEBI" id="CHEBI:50058"/>
        <dbReference type="ChEBI" id="CHEBI:57540"/>
        <dbReference type="ChEBI" id="CHEBI:57945"/>
        <dbReference type="EC" id="1.8.1.8"/>
    </reaction>
</comment>
<accession>A0ABP9E9Q0</accession>
<keyword evidence="3 18" id="KW-0813">Transport</keyword>
<dbReference type="CDD" id="cd02953">
    <property type="entry name" value="DsbDgamma"/>
    <property type="match status" value="1"/>
</dbReference>
<keyword evidence="15 18" id="KW-0676">Redox-active center</keyword>
<feature type="signal peptide" evidence="18">
    <location>
        <begin position="1"/>
        <end position="19"/>
    </location>
</feature>
<evidence type="ECO:0000256" key="17">
    <source>
        <dbReference type="ARBA" id="ARBA00047804"/>
    </source>
</evidence>
<evidence type="ECO:0000256" key="6">
    <source>
        <dbReference type="ARBA" id="ARBA00022692"/>
    </source>
</evidence>
<dbReference type="InterPro" id="IPR036929">
    <property type="entry name" value="DsbDN_sf"/>
</dbReference>
<comment type="function">
    <text evidence="18">Required to facilitate the formation of correct disulfide bonds in some periplasmic proteins and for the assembly of the periplasmic c-type cytochromes. Acts by transferring electrons from cytoplasmic thioredoxin to the periplasm. This transfer involves a cascade of disulfide bond formation and reduction steps.</text>
</comment>
<comment type="subcellular location">
    <subcellularLocation>
        <location evidence="1 18">Cell inner membrane</location>
        <topology evidence="1 18">Multi-pass membrane protein</topology>
    </subcellularLocation>
</comment>